<evidence type="ECO:0000256" key="1">
    <source>
        <dbReference type="SAM" id="MobiDB-lite"/>
    </source>
</evidence>
<dbReference type="Gene3D" id="2.60.120.260">
    <property type="entry name" value="Galactose-binding domain-like"/>
    <property type="match status" value="1"/>
</dbReference>
<evidence type="ECO:0000256" key="2">
    <source>
        <dbReference type="SAM" id="SignalP"/>
    </source>
</evidence>
<accession>A0ABY7JTA5</accession>
<dbReference type="InterPro" id="IPR050819">
    <property type="entry name" value="Tripeptidyl-peptidase_I"/>
</dbReference>
<dbReference type="EMBL" id="CP097463">
    <property type="protein sequence ID" value="WAX55795.1"/>
    <property type="molecule type" value="Genomic_DNA"/>
</dbReference>
<dbReference type="InterPro" id="IPR013783">
    <property type="entry name" value="Ig-like_fold"/>
</dbReference>
<dbReference type="SUPFAM" id="SSF52743">
    <property type="entry name" value="Subtilisin-like"/>
    <property type="match status" value="1"/>
</dbReference>
<name>A0ABY7JTA5_9ACTN</name>
<sequence>MNVAQRGLTVLVGGTALAMALSIPASAQPVSSGSTGMKIVDSCNQDVGPGHYTCFAERRGDLGFTPRAHFSANPDATPSGYGPSSLLSAYNLPASGGSGQRVYVVDAYDDPNAESDLAAYRSQYGLPACTTSNGCFRKLNQNGQSSPMPAADSGWAGEISLDLDMVSAICPDCGITLIEANDASDNLFVAVKEAATLGAKFVSMSWGGGESGSEASYDSQYFQSSGVVYTASTGDGAYSAGVIYPATSPRVVAVGGTALHTASNSRGWSESVWKTNSTEGTGSGCSSDEAKPSWQSVVSSSVCSRRADSDVSAVADPATGVAVYQTYGGSGWAVYGGTSASAPIIASVYALAGTPSASTQPGSLPYAHTGNLNDVTSGNNGTCSPSLLCTAAAGWDGPTGLGTPNGLVAFGGAGGGGTGNTVTVTNPGSHTGTVGTATSLQVSASDSGGLALTYSASGLPGGLSINASSGLISGTPSAAGTFSTTVTAKDSTNASGSATFTWTISSSGGGGCSGQVLKNPGFESGTANWTQTSGVINTDGAYSHAGSGYAWLDGYGSSHTDTLSQAVTIPAGCTASLSYYLWIDSNEGTGTAYDKLTVTANGTRVQSFSNVNQGSGYVRRTVSLSAYAGTTVTIKWTGTEDSSLATSFLIDDTALTLG</sequence>
<dbReference type="Gene3D" id="2.60.40.10">
    <property type="entry name" value="Immunoglobulins"/>
    <property type="match status" value="1"/>
</dbReference>
<dbReference type="SUPFAM" id="SSF49313">
    <property type="entry name" value="Cadherin-like"/>
    <property type="match status" value="1"/>
</dbReference>
<dbReference type="InterPro" id="IPR015919">
    <property type="entry name" value="Cadherin-like_sf"/>
</dbReference>
<dbReference type="PROSITE" id="PS51695">
    <property type="entry name" value="SEDOLISIN"/>
    <property type="match status" value="1"/>
</dbReference>
<protein>
    <submittedName>
        <fullName evidence="4">Ig domain-containing protein</fullName>
    </submittedName>
</protein>
<gene>
    <name evidence="4" type="ORF">M6B22_14765</name>
</gene>
<feature type="region of interest" description="Disordered" evidence="1">
    <location>
        <begin position="270"/>
        <end position="291"/>
    </location>
</feature>
<feature type="chain" id="PRO_5045072032" evidence="2">
    <location>
        <begin position="28"/>
        <end position="658"/>
    </location>
</feature>
<evidence type="ECO:0000259" key="3">
    <source>
        <dbReference type="PROSITE" id="PS51695"/>
    </source>
</evidence>
<feature type="domain" description="Peptidase S53" evidence="3">
    <location>
        <begin position="80"/>
        <end position="416"/>
    </location>
</feature>
<evidence type="ECO:0000313" key="4">
    <source>
        <dbReference type="EMBL" id="WAX55795.1"/>
    </source>
</evidence>
<proteinExistence type="predicted"/>
<dbReference type="PANTHER" id="PTHR14218:SF15">
    <property type="entry name" value="TRIPEPTIDYL-PEPTIDASE 1"/>
    <property type="match status" value="1"/>
</dbReference>
<organism evidence="4 5">
    <name type="scientific">Jatrophihabitans cynanchi</name>
    <dbReference type="NCBI Taxonomy" id="2944128"/>
    <lineage>
        <taxon>Bacteria</taxon>
        <taxon>Bacillati</taxon>
        <taxon>Actinomycetota</taxon>
        <taxon>Actinomycetes</taxon>
        <taxon>Jatrophihabitantales</taxon>
        <taxon>Jatrophihabitantaceae</taxon>
        <taxon>Jatrophihabitans</taxon>
    </lineage>
</organism>
<feature type="signal peptide" evidence="2">
    <location>
        <begin position="1"/>
        <end position="27"/>
    </location>
</feature>
<keyword evidence="5" id="KW-1185">Reference proteome</keyword>
<dbReference type="Gene3D" id="3.40.50.200">
    <property type="entry name" value="Peptidase S8/S53 domain"/>
    <property type="match status" value="1"/>
</dbReference>
<reference evidence="4" key="1">
    <citation type="submission" date="2022-05" db="EMBL/GenBank/DDBJ databases">
        <title>Jatrophihabitans sp. SB3-54 whole genome sequence.</title>
        <authorList>
            <person name="Suh M.K."/>
            <person name="Eom M.K."/>
            <person name="Kim J.S."/>
            <person name="Kim H.S."/>
            <person name="Do H.E."/>
            <person name="Shin Y.K."/>
            <person name="Lee J.-S."/>
        </authorList>
    </citation>
    <scope>NUCLEOTIDE SEQUENCE</scope>
    <source>
        <strain evidence="4">SB3-54</strain>
    </source>
</reference>
<evidence type="ECO:0000313" key="5">
    <source>
        <dbReference type="Proteomes" id="UP001164693"/>
    </source>
</evidence>
<dbReference type="InterPro" id="IPR036852">
    <property type="entry name" value="Peptidase_S8/S53_dom_sf"/>
</dbReference>
<dbReference type="InterPro" id="IPR030400">
    <property type="entry name" value="Sedolisin_dom"/>
</dbReference>
<dbReference type="Proteomes" id="UP001164693">
    <property type="component" value="Chromosome"/>
</dbReference>
<keyword evidence="2" id="KW-0732">Signal</keyword>
<dbReference type="PANTHER" id="PTHR14218">
    <property type="entry name" value="PROTEASE S8 TRIPEPTIDYL PEPTIDASE I CLN2"/>
    <property type="match status" value="1"/>
</dbReference>
<dbReference type="CDD" id="cd04056">
    <property type="entry name" value="Peptidases_S53"/>
    <property type="match status" value="1"/>
</dbReference>
<feature type="compositionally biased region" description="Polar residues" evidence="1">
    <location>
        <begin position="270"/>
        <end position="286"/>
    </location>
</feature>
<dbReference type="Pfam" id="PF05345">
    <property type="entry name" value="He_PIG"/>
    <property type="match status" value="1"/>
</dbReference>